<dbReference type="EC" id="3.2.1.8" evidence="10"/>
<evidence type="ECO:0000256" key="10">
    <source>
        <dbReference type="RuleBase" id="RU361174"/>
    </source>
</evidence>
<comment type="catalytic activity">
    <reaction evidence="1 10">
        <text>Endohydrolysis of (1-&gt;4)-beta-D-xylosidic linkages in xylans.</text>
        <dbReference type="EC" id="3.2.1.8"/>
    </reaction>
</comment>
<comment type="similarity">
    <text evidence="3 10">Belongs to the glycosyl hydrolase 10 (cellulase F) family.</text>
</comment>
<dbReference type="GO" id="GO:0045493">
    <property type="term" value="P:xylan catabolic process"/>
    <property type="evidence" value="ECO:0007669"/>
    <property type="project" value="UniProtKB-KW"/>
</dbReference>
<dbReference type="PROSITE" id="PS00591">
    <property type="entry name" value="GH10_1"/>
    <property type="match status" value="1"/>
</dbReference>
<keyword evidence="8 10" id="KW-0624">Polysaccharide degradation</keyword>
<evidence type="ECO:0000256" key="1">
    <source>
        <dbReference type="ARBA" id="ARBA00000681"/>
    </source>
</evidence>
<evidence type="ECO:0000259" key="11">
    <source>
        <dbReference type="PROSITE" id="PS51760"/>
    </source>
</evidence>
<dbReference type="PANTHER" id="PTHR31490:SF76">
    <property type="entry name" value="ENDO-1,4-BETA-XYLANASE C"/>
    <property type="match status" value="1"/>
</dbReference>
<dbReference type="RefSeq" id="XP_056494077.1">
    <property type="nucleotide sequence ID" value="XM_056625495.1"/>
</dbReference>
<evidence type="ECO:0000256" key="8">
    <source>
        <dbReference type="ARBA" id="ARBA00023326"/>
    </source>
</evidence>
<dbReference type="GeneID" id="81364475"/>
<keyword evidence="13" id="KW-1185">Reference proteome</keyword>
<reference evidence="12" key="2">
    <citation type="journal article" date="2023" name="IMA Fungus">
        <title>Comparative genomic study of the Penicillium genus elucidates a diverse pangenome and 15 lateral gene transfer events.</title>
        <authorList>
            <person name="Petersen C."/>
            <person name="Sorensen T."/>
            <person name="Nielsen M.R."/>
            <person name="Sondergaard T.E."/>
            <person name="Sorensen J.L."/>
            <person name="Fitzpatrick D.A."/>
            <person name="Frisvad J.C."/>
            <person name="Nielsen K.L."/>
        </authorList>
    </citation>
    <scope>NUCLEOTIDE SEQUENCE</scope>
    <source>
        <strain evidence="12">IBT 29677</strain>
    </source>
</reference>
<dbReference type="PANTHER" id="PTHR31490">
    <property type="entry name" value="GLYCOSYL HYDROLASE"/>
    <property type="match status" value="1"/>
</dbReference>
<evidence type="ECO:0000256" key="9">
    <source>
        <dbReference type="PROSITE-ProRule" id="PRU10061"/>
    </source>
</evidence>
<dbReference type="OrthoDB" id="3055998at2759"/>
<evidence type="ECO:0000256" key="3">
    <source>
        <dbReference type="ARBA" id="ARBA00007495"/>
    </source>
</evidence>
<dbReference type="PROSITE" id="PS51760">
    <property type="entry name" value="GH10_2"/>
    <property type="match status" value="1"/>
</dbReference>
<sequence>GIILYPHFHYSSDPKTFLNMVQIKAVALAILFAGQALSGPLDSRQASVSIDAKFKTHGKKYFGTIGEQYTFNKNAKTPAIIKADFGQLTPENSMKWDATEPNQGQFSFSGSDYLVNFAQSNGKLVRGHTLVWHSQLPGWVSSISDKTTLTNVMKNHITTVMNRYKGKIYAWDVVNEIFNEDGSCATVYSTMFWERTLYGSLLKQLALLIQMPSSTSTTTSDLDSASYSKVQGMVSHVKKWIAAGIPIDGIGSQTHLGAGGALNALAGAGTKEVAITELDIAGASSTDYVNVVNACLNQPKCVGITVWGVADPDSWRASSSPLLFDSNYNPKAAYTAIANAL</sequence>
<evidence type="ECO:0000313" key="13">
    <source>
        <dbReference type="Proteomes" id="UP001147747"/>
    </source>
</evidence>
<evidence type="ECO:0000256" key="7">
    <source>
        <dbReference type="ARBA" id="ARBA00023295"/>
    </source>
</evidence>
<dbReference type="EMBL" id="JAPZBU010000003">
    <property type="protein sequence ID" value="KAJ5414231.1"/>
    <property type="molecule type" value="Genomic_DNA"/>
</dbReference>
<dbReference type="AlphaFoldDB" id="A0A9W9WB23"/>
<dbReference type="InterPro" id="IPR031158">
    <property type="entry name" value="GH10_AS"/>
</dbReference>
<dbReference type="Proteomes" id="UP001147747">
    <property type="component" value="Unassembled WGS sequence"/>
</dbReference>
<protein>
    <recommendedName>
        <fullName evidence="10">Beta-xylanase</fullName>
        <ecNumber evidence="10">3.2.1.8</ecNumber>
    </recommendedName>
</protein>
<feature type="non-terminal residue" evidence="12">
    <location>
        <position position="341"/>
    </location>
</feature>
<gene>
    <name evidence="12" type="ORF">N7509_000858</name>
</gene>
<keyword evidence="5 10" id="KW-0378">Hydrolase</keyword>
<dbReference type="InterPro" id="IPR001000">
    <property type="entry name" value="GH10_dom"/>
</dbReference>
<dbReference type="InterPro" id="IPR017853">
    <property type="entry name" value="GH"/>
</dbReference>
<evidence type="ECO:0000256" key="6">
    <source>
        <dbReference type="ARBA" id="ARBA00023277"/>
    </source>
</evidence>
<evidence type="ECO:0000256" key="5">
    <source>
        <dbReference type="ARBA" id="ARBA00022801"/>
    </source>
</evidence>
<keyword evidence="4" id="KW-0858">Xylan degradation</keyword>
<evidence type="ECO:0000256" key="4">
    <source>
        <dbReference type="ARBA" id="ARBA00022651"/>
    </source>
</evidence>
<name>A0A9W9WB23_9EURO</name>
<evidence type="ECO:0000256" key="2">
    <source>
        <dbReference type="ARBA" id="ARBA00004851"/>
    </source>
</evidence>
<dbReference type="SMART" id="SM00633">
    <property type="entry name" value="Glyco_10"/>
    <property type="match status" value="1"/>
</dbReference>
<dbReference type="Gene3D" id="3.20.20.80">
    <property type="entry name" value="Glycosidases"/>
    <property type="match status" value="1"/>
</dbReference>
<comment type="pathway">
    <text evidence="2">Glycan degradation; xylan degradation.</text>
</comment>
<dbReference type="Pfam" id="PF00331">
    <property type="entry name" value="Glyco_hydro_10"/>
    <property type="match status" value="1"/>
</dbReference>
<keyword evidence="6 10" id="KW-0119">Carbohydrate metabolism</keyword>
<proteinExistence type="inferred from homology"/>
<organism evidence="12 13">
    <name type="scientific">Penicillium cosmopolitanum</name>
    <dbReference type="NCBI Taxonomy" id="1131564"/>
    <lineage>
        <taxon>Eukaryota</taxon>
        <taxon>Fungi</taxon>
        <taxon>Dikarya</taxon>
        <taxon>Ascomycota</taxon>
        <taxon>Pezizomycotina</taxon>
        <taxon>Eurotiomycetes</taxon>
        <taxon>Eurotiomycetidae</taxon>
        <taxon>Eurotiales</taxon>
        <taxon>Aspergillaceae</taxon>
        <taxon>Penicillium</taxon>
    </lineage>
</organism>
<feature type="active site" description="Nucleophile" evidence="9">
    <location>
        <position position="277"/>
    </location>
</feature>
<reference evidence="12" key="1">
    <citation type="submission" date="2022-12" db="EMBL/GenBank/DDBJ databases">
        <authorList>
            <person name="Petersen C."/>
        </authorList>
    </citation>
    <scope>NUCLEOTIDE SEQUENCE</scope>
    <source>
        <strain evidence="12">IBT 29677</strain>
    </source>
</reference>
<evidence type="ECO:0000313" key="12">
    <source>
        <dbReference type="EMBL" id="KAJ5414231.1"/>
    </source>
</evidence>
<accession>A0A9W9WB23</accession>
<dbReference type="PRINTS" id="PR00134">
    <property type="entry name" value="GLHYDRLASE10"/>
</dbReference>
<dbReference type="InterPro" id="IPR044846">
    <property type="entry name" value="GH10"/>
</dbReference>
<feature type="domain" description="GH10" evidence="11">
    <location>
        <begin position="44"/>
        <end position="340"/>
    </location>
</feature>
<dbReference type="SUPFAM" id="SSF51445">
    <property type="entry name" value="(Trans)glycosidases"/>
    <property type="match status" value="1"/>
</dbReference>
<keyword evidence="7 10" id="KW-0326">Glycosidase</keyword>
<dbReference type="GO" id="GO:0031176">
    <property type="term" value="F:endo-1,4-beta-xylanase activity"/>
    <property type="evidence" value="ECO:0007669"/>
    <property type="project" value="UniProtKB-EC"/>
</dbReference>
<comment type="caution">
    <text evidence="12">The sequence shown here is derived from an EMBL/GenBank/DDBJ whole genome shotgun (WGS) entry which is preliminary data.</text>
</comment>